<dbReference type="GO" id="GO:0016831">
    <property type="term" value="F:carboxy-lyase activity"/>
    <property type="evidence" value="ECO:0007669"/>
    <property type="project" value="UniProtKB-KW"/>
</dbReference>
<gene>
    <name evidence="2" type="primary">DDC</name>
    <name evidence="2" type="ORF">SNAT2548_LOCUS3624</name>
</gene>
<dbReference type="InterPro" id="IPR015422">
    <property type="entry name" value="PyrdxlP-dep_Trfase_small"/>
</dbReference>
<dbReference type="GO" id="GO:0005737">
    <property type="term" value="C:cytoplasm"/>
    <property type="evidence" value="ECO:0007669"/>
    <property type="project" value="TreeGrafter"/>
</dbReference>
<dbReference type="PANTHER" id="PTHR11999">
    <property type="entry name" value="GROUP II PYRIDOXAL-5-PHOSPHATE DECARBOXYLASE"/>
    <property type="match status" value="1"/>
</dbReference>
<accession>A0A812I9M6</accession>
<dbReference type="AlphaFoldDB" id="A0A812I9M6"/>
<evidence type="ECO:0000313" key="2">
    <source>
        <dbReference type="EMBL" id="CAE7030027.1"/>
    </source>
</evidence>
<dbReference type="InterPro" id="IPR015424">
    <property type="entry name" value="PyrdxlP-dep_Trfase"/>
</dbReference>
<dbReference type="Gene3D" id="3.90.1150.10">
    <property type="entry name" value="Aspartate Aminotransferase, domain 1"/>
    <property type="match status" value="1"/>
</dbReference>
<dbReference type="InterPro" id="IPR010977">
    <property type="entry name" value="Aromatic_deC"/>
</dbReference>
<dbReference type="SUPFAM" id="SSF53383">
    <property type="entry name" value="PLP-dependent transferases"/>
    <property type="match status" value="1"/>
</dbReference>
<proteinExistence type="predicted"/>
<dbReference type="Proteomes" id="UP000604046">
    <property type="component" value="Unassembled WGS sequence"/>
</dbReference>
<organism evidence="2 3">
    <name type="scientific">Symbiodinium natans</name>
    <dbReference type="NCBI Taxonomy" id="878477"/>
    <lineage>
        <taxon>Eukaryota</taxon>
        <taxon>Sar</taxon>
        <taxon>Alveolata</taxon>
        <taxon>Dinophyceae</taxon>
        <taxon>Suessiales</taxon>
        <taxon>Symbiodiniaceae</taxon>
        <taxon>Symbiodinium</taxon>
    </lineage>
</organism>
<name>A0A812I9M6_9DINO</name>
<dbReference type="PANTHER" id="PTHR11999:SF70">
    <property type="entry name" value="MIP05841P"/>
    <property type="match status" value="1"/>
</dbReference>
<comment type="caution">
    <text evidence="2">The sequence shown here is derived from an EMBL/GenBank/DDBJ whole genome shotgun (WGS) entry which is preliminary data.</text>
</comment>
<evidence type="ECO:0000256" key="1">
    <source>
        <dbReference type="ARBA" id="ARBA00022793"/>
    </source>
</evidence>
<evidence type="ECO:0000313" key="3">
    <source>
        <dbReference type="Proteomes" id="UP000604046"/>
    </source>
</evidence>
<reference evidence="2" key="1">
    <citation type="submission" date="2021-02" db="EMBL/GenBank/DDBJ databases">
        <authorList>
            <person name="Dougan E. K."/>
            <person name="Rhodes N."/>
            <person name="Thang M."/>
            <person name="Chan C."/>
        </authorList>
    </citation>
    <scope>NUCLEOTIDE SEQUENCE</scope>
</reference>
<keyword evidence="3" id="KW-1185">Reference proteome</keyword>
<protein>
    <submittedName>
        <fullName evidence="2">DDC protein</fullName>
    </submittedName>
</protein>
<sequence length="109" mass="12229">MVFEYFGTHGLRSYIRQAVDQASYLRERIEESPHYEQPVHTKYGLVCVRSTRGEEATKALANHLQAKGFGIVPSKICGQEALRIALGGAATTEAIVEELWQEMLKFAET</sequence>
<keyword evidence="1" id="KW-0456">Lyase</keyword>
<keyword evidence="1" id="KW-0210">Decarboxylase</keyword>
<dbReference type="EMBL" id="CAJNDS010000224">
    <property type="protein sequence ID" value="CAE7030027.1"/>
    <property type="molecule type" value="Genomic_DNA"/>
</dbReference>